<dbReference type="AlphaFoldDB" id="A0A9Q1CK39"/>
<reference evidence="2" key="1">
    <citation type="submission" date="2021-10" db="EMBL/GenBank/DDBJ databases">
        <title>Tropical sea cucumber genome reveals ecological adaptation and Cuvierian tubules defense mechanism.</title>
        <authorList>
            <person name="Chen T."/>
        </authorList>
    </citation>
    <scope>NUCLEOTIDE SEQUENCE</scope>
    <source>
        <strain evidence="2">Nanhai2018</strain>
        <tissue evidence="2">Muscle</tissue>
    </source>
</reference>
<feature type="compositionally biased region" description="Acidic residues" evidence="1">
    <location>
        <begin position="357"/>
        <end position="373"/>
    </location>
</feature>
<evidence type="ECO:0000313" key="3">
    <source>
        <dbReference type="Proteomes" id="UP001152320"/>
    </source>
</evidence>
<gene>
    <name evidence="2" type="ORF">HOLleu_09181</name>
</gene>
<organism evidence="2 3">
    <name type="scientific">Holothuria leucospilota</name>
    <name type="common">Black long sea cucumber</name>
    <name type="synonym">Mertensiothuria leucospilota</name>
    <dbReference type="NCBI Taxonomy" id="206669"/>
    <lineage>
        <taxon>Eukaryota</taxon>
        <taxon>Metazoa</taxon>
        <taxon>Echinodermata</taxon>
        <taxon>Eleutherozoa</taxon>
        <taxon>Echinozoa</taxon>
        <taxon>Holothuroidea</taxon>
        <taxon>Aspidochirotacea</taxon>
        <taxon>Aspidochirotida</taxon>
        <taxon>Holothuriidae</taxon>
        <taxon>Holothuria</taxon>
    </lineage>
</organism>
<accession>A0A9Q1CK39</accession>
<dbReference type="EMBL" id="JAIZAY010000003">
    <property type="protein sequence ID" value="KAJ8046029.1"/>
    <property type="molecule type" value="Genomic_DNA"/>
</dbReference>
<feature type="region of interest" description="Disordered" evidence="1">
    <location>
        <begin position="352"/>
        <end position="373"/>
    </location>
</feature>
<keyword evidence="3" id="KW-1185">Reference proteome</keyword>
<comment type="caution">
    <text evidence="2">The sequence shown here is derived from an EMBL/GenBank/DDBJ whole genome shotgun (WGS) entry which is preliminary data.</text>
</comment>
<evidence type="ECO:0000313" key="2">
    <source>
        <dbReference type="EMBL" id="KAJ8046029.1"/>
    </source>
</evidence>
<evidence type="ECO:0000256" key="1">
    <source>
        <dbReference type="SAM" id="MobiDB-lite"/>
    </source>
</evidence>
<dbReference type="Proteomes" id="UP001152320">
    <property type="component" value="Chromosome 3"/>
</dbReference>
<proteinExistence type="predicted"/>
<protein>
    <submittedName>
        <fullName evidence="2">Uncharacterized protein</fullName>
    </submittedName>
</protein>
<name>A0A9Q1CK39_HOLLE</name>
<sequence>MDMQAHNSNKGELTWDSVQALTSHIQLQASRNNTAAKKLLHQNVSTLKKMESKELVAISAQQKRIVKDIKKVKNRSRGVDIWLQESMKRNEGKRAMEYEQIQRRITRMKHIAGSWKKSASIQSMAGTTGKFHEISGYDRFGNYQRLSGNSFDSKYHGINIMEDSEKNVGESWRQPVTENGRFPTILKLPKISETRNASKLDRQKKSSMDYAVENRLVSKGVLPNTFSNSEEKRKQGDSSKLRGRFYLLGLTVGKLAVKTSSITKSRRPSVESRRLSVDTSYRSSVDRRRLSVDKRKSSVDTRRFSVDSWTHREGLANRRKQNLLPADKGDINHMSTKGFHLFDYRSQLLNLGRQGDESSDESENSESSNDEFF</sequence>
<dbReference type="OrthoDB" id="10189197at2759"/>